<protein>
    <submittedName>
        <fullName evidence="1">Uncharacterized protein</fullName>
    </submittedName>
</protein>
<proteinExistence type="predicted"/>
<reference evidence="1 2" key="1">
    <citation type="journal article" date="2024" name="Int. J. Syst. Evol. Microbiol.">
        <title>Paenibacillus hexagrammi sp. nov., a novel bacterium isolated from the gut content of Hexagrammos agrammus.</title>
        <authorList>
            <person name="Jung H.K."/>
            <person name="Kim D.G."/>
            <person name="Zin H."/>
            <person name="Park J."/>
            <person name="Jung H."/>
            <person name="Kim Y.O."/>
            <person name="Kong H.J."/>
            <person name="Kim J.W."/>
            <person name="Kim Y.S."/>
        </authorList>
    </citation>
    <scope>NUCLEOTIDE SEQUENCE [LARGE SCALE GENOMIC DNA]</scope>
    <source>
        <strain evidence="1 2">YPD9-1</strain>
    </source>
</reference>
<evidence type="ECO:0000313" key="2">
    <source>
        <dbReference type="Proteomes" id="UP001649230"/>
    </source>
</evidence>
<keyword evidence="2" id="KW-1185">Reference proteome</keyword>
<gene>
    <name evidence="1" type="ORF">L0M14_17180</name>
</gene>
<dbReference type="EMBL" id="CP090978">
    <property type="protein sequence ID" value="UJF31539.1"/>
    <property type="molecule type" value="Genomic_DNA"/>
</dbReference>
<dbReference type="Proteomes" id="UP001649230">
    <property type="component" value="Chromosome"/>
</dbReference>
<sequence length="105" mass="12783">MMSISVRYIKELRFPNHTLPVRFVVIGREEGCYRFQKHVELRKKVKIITYITDNHYEYAYELYKNNKADGILLLDHPRKKEIVQFLKDNGMKYNHNYFRLHSGNF</sequence>
<evidence type="ECO:0000313" key="1">
    <source>
        <dbReference type="EMBL" id="UJF31539.1"/>
    </source>
</evidence>
<dbReference type="RefSeq" id="WP_235117885.1">
    <property type="nucleotide sequence ID" value="NZ_CP090978.1"/>
</dbReference>
<name>A0ABY3SE88_9BACL</name>
<accession>A0ABY3SE88</accession>
<organism evidence="1 2">
    <name type="scientific">Paenibacillus hexagrammi</name>
    <dbReference type="NCBI Taxonomy" id="2908839"/>
    <lineage>
        <taxon>Bacteria</taxon>
        <taxon>Bacillati</taxon>
        <taxon>Bacillota</taxon>
        <taxon>Bacilli</taxon>
        <taxon>Bacillales</taxon>
        <taxon>Paenibacillaceae</taxon>
        <taxon>Paenibacillus</taxon>
    </lineage>
</organism>